<evidence type="ECO:0000256" key="14">
    <source>
        <dbReference type="SAM" id="MobiDB-lite"/>
    </source>
</evidence>
<dbReference type="GO" id="GO:0030127">
    <property type="term" value="C:COPII vesicle coat"/>
    <property type="evidence" value="ECO:0007669"/>
    <property type="project" value="TreeGrafter"/>
</dbReference>
<keyword evidence="11" id="KW-0653">Protein transport</keyword>
<keyword evidence="10" id="KW-0931">ER-Golgi transport</keyword>
<accession>A0AAN7WA27</accession>
<feature type="compositionally biased region" description="Low complexity" evidence="14">
    <location>
        <begin position="883"/>
        <end position="904"/>
    </location>
</feature>
<feature type="repeat" description="WD" evidence="13">
    <location>
        <begin position="265"/>
        <end position="307"/>
    </location>
</feature>
<comment type="similarity">
    <text evidence="3">Belongs to the WD repeat SEC31 family.</text>
</comment>
<evidence type="ECO:0000313" key="16">
    <source>
        <dbReference type="Proteomes" id="UP001310594"/>
    </source>
</evidence>
<dbReference type="InterPro" id="IPR036322">
    <property type="entry name" value="WD40_repeat_dom_sf"/>
</dbReference>
<reference evidence="15" key="1">
    <citation type="submission" date="2023-08" db="EMBL/GenBank/DDBJ databases">
        <title>Black Yeasts Isolated from many extreme environments.</title>
        <authorList>
            <person name="Coleine C."/>
            <person name="Stajich J.E."/>
            <person name="Selbmann L."/>
        </authorList>
    </citation>
    <scope>NUCLEOTIDE SEQUENCE</scope>
    <source>
        <strain evidence="15">CCFEE 5810</strain>
    </source>
</reference>
<feature type="compositionally biased region" description="Polar residues" evidence="14">
    <location>
        <begin position="1098"/>
        <end position="1122"/>
    </location>
</feature>
<evidence type="ECO:0000256" key="13">
    <source>
        <dbReference type="PROSITE-ProRule" id="PRU00221"/>
    </source>
</evidence>
<feature type="compositionally biased region" description="Pro residues" evidence="14">
    <location>
        <begin position="1005"/>
        <end position="1016"/>
    </location>
</feature>
<comment type="function">
    <text evidence="12">Component of the coat protein complex II (COPII) which promotes the formation of transport vesicles from the endoplasmic reticulum (ER). The coat has two main functions, the physical deformation of the endoplasmic reticulum membrane into vesicles and the selection of cargo molecules.</text>
</comment>
<dbReference type="GO" id="GO:0015031">
    <property type="term" value="P:protein transport"/>
    <property type="evidence" value="ECO:0007669"/>
    <property type="project" value="UniProtKB-KW"/>
</dbReference>
<dbReference type="Gene3D" id="2.130.10.10">
    <property type="entry name" value="YVTN repeat-like/Quinoprotein amine dehydrogenase"/>
    <property type="match status" value="1"/>
</dbReference>
<feature type="compositionally biased region" description="Low complexity" evidence="14">
    <location>
        <begin position="1175"/>
        <end position="1204"/>
    </location>
</feature>
<evidence type="ECO:0000256" key="8">
    <source>
        <dbReference type="ARBA" id="ARBA00022737"/>
    </source>
</evidence>
<dbReference type="Gene3D" id="1.25.40.1030">
    <property type="match status" value="1"/>
</dbReference>
<name>A0AAN7WA27_9PEZI</name>
<gene>
    <name evidence="15" type="primary">SEC31</name>
    <name evidence="15" type="ORF">LTR97_001991</name>
</gene>
<evidence type="ECO:0000256" key="10">
    <source>
        <dbReference type="ARBA" id="ARBA00022892"/>
    </source>
</evidence>
<dbReference type="GO" id="GO:0005198">
    <property type="term" value="F:structural molecule activity"/>
    <property type="evidence" value="ECO:0007669"/>
    <property type="project" value="TreeGrafter"/>
</dbReference>
<evidence type="ECO:0000256" key="3">
    <source>
        <dbReference type="ARBA" id="ARBA00009358"/>
    </source>
</evidence>
<evidence type="ECO:0000256" key="2">
    <source>
        <dbReference type="ARBA" id="ARBA00004397"/>
    </source>
</evidence>
<keyword evidence="8" id="KW-0677">Repeat</keyword>
<evidence type="ECO:0000256" key="7">
    <source>
        <dbReference type="ARBA" id="ARBA00022574"/>
    </source>
</evidence>
<feature type="region of interest" description="Disordered" evidence="14">
    <location>
        <begin position="870"/>
        <end position="1275"/>
    </location>
</feature>
<dbReference type="InterPro" id="IPR015943">
    <property type="entry name" value="WD40/YVTN_repeat-like_dom_sf"/>
</dbReference>
<dbReference type="GO" id="GO:0070971">
    <property type="term" value="C:endoplasmic reticulum exit site"/>
    <property type="evidence" value="ECO:0007669"/>
    <property type="project" value="TreeGrafter"/>
</dbReference>
<dbReference type="PANTHER" id="PTHR13923:SF11">
    <property type="entry name" value="SECRETORY 31, ISOFORM D"/>
    <property type="match status" value="1"/>
</dbReference>
<dbReference type="EMBL" id="JAVRQU010000003">
    <property type="protein sequence ID" value="KAK5704880.1"/>
    <property type="molecule type" value="Genomic_DNA"/>
</dbReference>
<feature type="compositionally biased region" description="Low complexity" evidence="14">
    <location>
        <begin position="1038"/>
        <end position="1058"/>
    </location>
</feature>
<feature type="compositionally biased region" description="Pro residues" evidence="14">
    <location>
        <begin position="1205"/>
        <end position="1219"/>
    </location>
</feature>
<evidence type="ECO:0000256" key="12">
    <source>
        <dbReference type="ARBA" id="ARBA00025471"/>
    </source>
</evidence>
<dbReference type="Gene3D" id="1.20.940.10">
    <property type="entry name" value="Functional domain of the splicing factor Prp18"/>
    <property type="match status" value="1"/>
</dbReference>
<feature type="compositionally biased region" description="Polar residues" evidence="14">
    <location>
        <begin position="979"/>
        <end position="990"/>
    </location>
</feature>
<sequence>MVRLRELQRTAVFAFSPSTSGSAPLIVTGTRAGAVSDDFSTETTLELWDLKLDEAGSGQEDGEELEPIATLTTDSGFNDISWSEPSAEYPLGLIAAALENGSVDIYNAAKLKAGEDNARLTRTTKHGGSVKALQFNPHRPLLLASVGSKAEIHLYDFSSSTTNPTTFRLGASAARADDIECLDWNKQEKTSHILATGSTGGLVTVWDVKQKKDILTLNNLGRKSVSAVAWDPSESTRLATASDNDADPCVHLWSLRQTSAPERSLQGHELGVLGLAWCKADSELLLSCGKDNQTICWSARTGEKLGAFAAGSNWAFQTRWCPSNPSLIASASFDGKILVTSIQETNAKQNEEKAAATNQALDGEDFFAKATSQPQLGTQAFSLPHAPKWLARPTSVAFGFGGKSKVIIERFSGDDKIGEEATKFEERLKSGDLAGICESKIEETKSEEEKADWRVLETLHAGRSRKKLREYVGFADEEKDEVDELTAETAKLGVNGGEKANGDKEVEEDDDDFFAKGASKSAEEDGDDDAFLANLGDEGRKEGSPFSIFTSSDSEADKSITRALLLGNFEQALDVCLKEEDRLSDAFMIAVCGGQKCIDKAQAAYLKKRGSEQGGPNYLRLLRSVVGKDLWDLVRNADLENWREVMATLCTYADEGSFGGLCEGLGDRLSEDGGEGRRKDATFCFLAAGRLEMVVGNWVLELREGEKAALESGEVDGEEVDGFEVHAKCLQGFVEKVSVFRHVTKFKDEEGGKEGGWKLRELYHLYKEYADILAGQGLLAQAEQYLALVPGGFEGTEEALKRVRAGMAKSGGSSATTGKKVGGAGVAGGKMGQPVSAASARAPAGMGLPPVVRAGSVQPVQQQPLINQARNAPSPYAPAGVMQQQQAPNPYAPPAQLNNNYAPAGYQPTQQQGGGLAPYGGYQPPTQQAPLPPPPRAGTASPSVSLKPAAATKAAGDWNDMPANFFPNRQPGSRRGTPAPQTYPNVQQPAMASPPIGGGYGQPPRQAPAPLPPPPKAGERVMSPPAGSNQPPPLVNRPSSSAASAYAPPASQMSSPQPGNTLPTPMQPPVARGASPYQPPPATSHAPTTNRYAPAPGSTPSHVPGQQRQVAPNPYAQPTPNSQYGNGGEGQGRAGQYTPAQQPQQGGYGAPPMQQQGYSQQAPPPPMSGGGSLGYGAPPQQGQYAAQQAQAGTPYGQPPQQQQHQPPPAAAAAPPPRGPPRNATPSGPPPSSRPQPVQQQSEALLQNQPPSQQAPQQKPKHPKGDRSHIPPSARPIVDILTPEVLRIKSVAPQTFKPQVDDMEKRINILFDHLNNGDLLSQATVEKMVEISRAVDLKDWAKATALLAEMQGGIGAEGGLWIVSTT</sequence>
<dbReference type="Proteomes" id="UP001310594">
    <property type="component" value="Unassembled WGS sequence"/>
</dbReference>
<evidence type="ECO:0000256" key="11">
    <source>
        <dbReference type="ARBA" id="ARBA00022927"/>
    </source>
</evidence>
<evidence type="ECO:0000256" key="4">
    <source>
        <dbReference type="ARBA" id="ARBA00013507"/>
    </source>
</evidence>
<proteinExistence type="inferred from homology"/>
<dbReference type="GO" id="GO:0005789">
    <property type="term" value="C:endoplasmic reticulum membrane"/>
    <property type="evidence" value="ECO:0007669"/>
    <property type="project" value="UniProtKB-SubCell"/>
</dbReference>
<keyword evidence="6" id="KW-0813">Transport</keyword>
<dbReference type="Pfam" id="PF00400">
    <property type="entry name" value="WD40"/>
    <property type="match status" value="1"/>
</dbReference>
<keyword evidence="9" id="KW-0256">Endoplasmic reticulum</keyword>
<keyword evidence="7 13" id="KW-0853">WD repeat</keyword>
<dbReference type="InterPro" id="IPR001680">
    <property type="entry name" value="WD40_rpt"/>
</dbReference>
<comment type="caution">
    <text evidence="15">The sequence shown here is derived from an EMBL/GenBank/DDBJ whole genome shotgun (WGS) entry which is preliminary data.</text>
</comment>
<evidence type="ECO:0000256" key="1">
    <source>
        <dbReference type="ARBA" id="ARBA00004299"/>
    </source>
</evidence>
<comment type="subcellular location">
    <subcellularLocation>
        <location evidence="1">Cytoplasmic vesicle</location>
        <location evidence="1">COPII-coated vesicle membrane</location>
        <topology evidence="1">Peripheral membrane protein</topology>
        <orientation evidence="1">Cytoplasmic side</orientation>
    </subcellularLocation>
    <subcellularLocation>
        <location evidence="2">Endoplasmic reticulum membrane</location>
        <topology evidence="2">Peripheral membrane protein</topology>
        <orientation evidence="2">Cytoplasmic side</orientation>
    </subcellularLocation>
</comment>
<evidence type="ECO:0000256" key="6">
    <source>
        <dbReference type="ARBA" id="ARBA00022448"/>
    </source>
</evidence>
<dbReference type="GO" id="GO:0007029">
    <property type="term" value="P:endoplasmic reticulum organization"/>
    <property type="evidence" value="ECO:0007669"/>
    <property type="project" value="TreeGrafter"/>
</dbReference>
<evidence type="ECO:0000256" key="9">
    <source>
        <dbReference type="ARBA" id="ARBA00022824"/>
    </source>
</evidence>
<feature type="compositionally biased region" description="Low complexity" evidence="14">
    <location>
        <begin position="1134"/>
        <end position="1161"/>
    </location>
</feature>
<dbReference type="InterPro" id="IPR040251">
    <property type="entry name" value="SEC31-like"/>
</dbReference>
<dbReference type="PANTHER" id="PTHR13923">
    <property type="entry name" value="SEC31-RELATED PROTEIN"/>
    <property type="match status" value="1"/>
</dbReference>
<dbReference type="PROSITE" id="PS50082">
    <property type="entry name" value="WD_REPEATS_2"/>
    <property type="match status" value="1"/>
</dbReference>
<dbReference type="SUPFAM" id="SSF50978">
    <property type="entry name" value="WD40 repeat-like"/>
    <property type="match status" value="1"/>
</dbReference>
<evidence type="ECO:0000313" key="15">
    <source>
        <dbReference type="EMBL" id="KAK5704880.1"/>
    </source>
</evidence>
<organism evidence="15 16">
    <name type="scientific">Elasticomyces elasticus</name>
    <dbReference type="NCBI Taxonomy" id="574655"/>
    <lineage>
        <taxon>Eukaryota</taxon>
        <taxon>Fungi</taxon>
        <taxon>Dikarya</taxon>
        <taxon>Ascomycota</taxon>
        <taxon>Pezizomycotina</taxon>
        <taxon>Dothideomycetes</taxon>
        <taxon>Dothideomycetidae</taxon>
        <taxon>Mycosphaerellales</taxon>
        <taxon>Teratosphaeriaceae</taxon>
        <taxon>Elasticomyces</taxon>
    </lineage>
</organism>
<protein>
    <recommendedName>
        <fullName evidence="5">Protein transport protein SEC31</fullName>
    </recommendedName>
    <alternativeName>
        <fullName evidence="4">Protein transport protein sec31</fullName>
    </alternativeName>
</protein>
<feature type="compositionally biased region" description="Low complexity" evidence="14">
    <location>
        <begin position="1234"/>
        <end position="1257"/>
    </location>
</feature>
<dbReference type="SMART" id="SM00320">
    <property type="entry name" value="WD40"/>
    <property type="match status" value="6"/>
</dbReference>
<dbReference type="GO" id="GO:0090110">
    <property type="term" value="P:COPII-coated vesicle cargo loading"/>
    <property type="evidence" value="ECO:0007669"/>
    <property type="project" value="TreeGrafter"/>
</dbReference>
<evidence type="ECO:0000256" key="5">
    <source>
        <dbReference type="ARBA" id="ARBA00021236"/>
    </source>
</evidence>
<feature type="region of interest" description="Disordered" evidence="14">
    <location>
        <begin position="518"/>
        <end position="538"/>
    </location>
</feature>